<comment type="caution">
    <text evidence="2">The sequence shown here is derived from an EMBL/GenBank/DDBJ whole genome shotgun (WGS) entry which is preliminary data.</text>
</comment>
<feature type="non-terminal residue" evidence="2">
    <location>
        <position position="148"/>
    </location>
</feature>
<name>A0ABX9Q3N7_9BACT</name>
<protein>
    <submittedName>
        <fullName evidence="2">Uncharacterized protein</fullName>
    </submittedName>
</protein>
<gene>
    <name evidence="2" type="ORF">D7Y13_42910</name>
</gene>
<proteinExistence type="predicted"/>
<sequence>TNEVVTVSLTEQDGRYLTDLEIRLTNPTGQKLYVNAFYLSRSFRTYPEYLPKNYLLDGELTKQVTLGRPDKDVPSGRKDSIRFGLDEVVRQYNWPELTEHFKFIITREPLSETALAFLTLNGLTPPPTLTKSGAGFKTRDGDDFDQPA</sequence>
<reference evidence="2 3" key="1">
    <citation type="submission" date="2018-09" db="EMBL/GenBank/DDBJ databases">
        <authorList>
            <person name="Livingstone P.G."/>
            <person name="Whitworth D.E."/>
        </authorList>
    </citation>
    <scope>NUCLEOTIDE SEQUENCE [LARGE SCALE GENOMIC DNA]</scope>
    <source>
        <strain evidence="2 3">CA031B</strain>
    </source>
</reference>
<feature type="non-terminal residue" evidence="2">
    <location>
        <position position="1"/>
    </location>
</feature>
<evidence type="ECO:0000313" key="3">
    <source>
        <dbReference type="Proteomes" id="UP000278907"/>
    </source>
</evidence>
<dbReference type="Proteomes" id="UP000278907">
    <property type="component" value="Unassembled WGS sequence"/>
</dbReference>
<dbReference type="EMBL" id="RAWI01001027">
    <property type="protein sequence ID" value="RKH82508.1"/>
    <property type="molecule type" value="Genomic_DNA"/>
</dbReference>
<keyword evidence="3" id="KW-1185">Reference proteome</keyword>
<feature type="region of interest" description="Disordered" evidence="1">
    <location>
        <begin position="129"/>
        <end position="148"/>
    </location>
</feature>
<organism evidence="2 3">
    <name type="scientific">Corallococcus praedator</name>
    <dbReference type="NCBI Taxonomy" id="2316724"/>
    <lineage>
        <taxon>Bacteria</taxon>
        <taxon>Pseudomonadati</taxon>
        <taxon>Myxococcota</taxon>
        <taxon>Myxococcia</taxon>
        <taxon>Myxococcales</taxon>
        <taxon>Cystobacterineae</taxon>
        <taxon>Myxococcaceae</taxon>
        <taxon>Corallococcus</taxon>
    </lineage>
</organism>
<evidence type="ECO:0000256" key="1">
    <source>
        <dbReference type="SAM" id="MobiDB-lite"/>
    </source>
</evidence>
<accession>A0ABX9Q3N7</accession>
<evidence type="ECO:0000313" key="2">
    <source>
        <dbReference type="EMBL" id="RKH82508.1"/>
    </source>
</evidence>